<protein>
    <submittedName>
        <fullName evidence="3">Acyltransferase</fullName>
    </submittedName>
</protein>
<accession>A0ABS9K3W0</accession>
<reference evidence="3" key="1">
    <citation type="submission" date="2022-01" db="EMBL/GenBank/DDBJ databases">
        <authorList>
            <person name="Jo J.-H."/>
            <person name="Im W.-T."/>
        </authorList>
    </citation>
    <scope>NUCLEOTIDE SEQUENCE</scope>
    <source>
        <strain evidence="3">XY25</strain>
    </source>
</reference>
<feature type="transmembrane region" description="Helical" evidence="1">
    <location>
        <begin position="176"/>
        <end position="196"/>
    </location>
</feature>
<dbReference type="PANTHER" id="PTHR23028">
    <property type="entry name" value="ACETYLTRANSFERASE"/>
    <property type="match status" value="1"/>
</dbReference>
<dbReference type="RefSeq" id="WP_275711093.1">
    <property type="nucleotide sequence ID" value="NZ_JAKLTN010000002.1"/>
</dbReference>
<comment type="caution">
    <text evidence="3">The sequence shown here is derived from an EMBL/GenBank/DDBJ whole genome shotgun (WGS) entry which is preliminary data.</text>
</comment>
<evidence type="ECO:0000256" key="1">
    <source>
        <dbReference type="SAM" id="Phobius"/>
    </source>
</evidence>
<gene>
    <name evidence="3" type="ORF">LZ012_12220</name>
</gene>
<keyword evidence="1" id="KW-0812">Transmembrane</keyword>
<feature type="domain" description="Acyltransferase 3" evidence="2">
    <location>
        <begin position="22"/>
        <end position="332"/>
    </location>
</feature>
<feature type="transmembrane region" description="Helical" evidence="1">
    <location>
        <begin position="60"/>
        <end position="80"/>
    </location>
</feature>
<keyword evidence="3" id="KW-0808">Transferase</keyword>
<sequence>MRADQEVVVGQSSTPTVRPRLDGLDALRGIAAMAVVLFHFTTQFDKLFGHESPPLLSFPLGHYGVNLFFIISGFVIFMTIERSKAPMDFVVSRFSRLYPAYWVAIALTFTITHWLGLPGHLADFRTALLNGLMFHGMAFRIPHVDGVYWTLEVELLFYAGMFVLMMTSRLRYVHGVLFALLAIRVIYFVALQFFGISLPWIIYRYLIIGQIAWFAIGMAIYRVTFHSKEKNSWLDWSAASAAVSVLAIVESPGIAGMAIVFGGLVWGAANGRLRLLANPFIVWLGAISYTLYLLHENIGWSVILSLREAGIGVNISILLAIAVSLILASLATYCVERPAMSKIRVWYRQAKARAAG</sequence>
<keyword evidence="1" id="KW-0472">Membrane</keyword>
<dbReference type="GO" id="GO:0016746">
    <property type="term" value="F:acyltransferase activity"/>
    <property type="evidence" value="ECO:0007669"/>
    <property type="project" value="UniProtKB-KW"/>
</dbReference>
<evidence type="ECO:0000259" key="2">
    <source>
        <dbReference type="Pfam" id="PF01757"/>
    </source>
</evidence>
<feature type="transmembrane region" description="Helical" evidence="1">
    <location>
        <begin position="315"/>
        <end position="335"/>
    </location>
</feature>
<feature type="transmembrane region" description="Helical" evidence="1">
    <location>
        <begin position="202"/>
        <end position="221"/>
    </location>
</feature>
<dbReference type="InterPro" id="IPR050879">
    <property type="entry name" value="Acyltransferase_3"/>
</dbReference>
<evidence type="ECO:0000313" key="4">
    <source>
        <dbReference type="Proteomes" id="UP001165384"/>
    </source>
</evidence>
<feature type="transmembrane region" description="Helical" evidence="1">
    <location>
        <begin position="280"/>
        <end position="303"/>
    </location>
</feature>
<feature type="transmembrane region" description="Helical" evidence="1">
    <location>
        <begin position="146"/>
        <end position="164"/>
    </location>
</feature>
<feature type="transmembrane region" description="Helical" evidence="1">
    <location>
        <begin position="100"/>
        <end position="117"/>
    </location>
</feature>
<keyword evidence="4" id="KW-1185">Reference proteome</keyword>
<feature type="transmembrane region" description="Helical" evidence="1">
    <location>
        <begin position="255"/>
        <end position="273"/>
    </location>
</feature>
<evidence type="ECO:0000313" key="3">
    <source>
        <dbReference type="EMBL" id="MCG2577760.1"/>
    </source>
</evidence>
<dbReference type="EMBL" id="JAKLTN010000002">
    <property type="protein sequence ID" value="MCG2577760.1"/>
    <property type="molecule type" value="Genomic_DNA"/>
</dbReference>
<dbReference type="InterPro" id="IPR002656">
    <property type="entry name" value="Acyl_transf_3_dom"/>
</dbReference>
<dbReference type="PANTHER" id="PTHR23028:SF131">
    <property type="entry name" value="BLR2367 PROTEIN"/>
    <property type="match status" value="1"/>
</dbReference>
<keyword evidence="1" id="KW-1133">Transmembrane helix</keyword>
<dbReference type="Proteomes" id="UP001165384">
    <property type="component" value="Unassembled WGS sequence"/>
</dbReference>
<dbReference type="Pfam" id="PF01757">
    <property type="entry name" value="Acyl_transf_3"/>
    <property type="match status" value="1"/>
</dbReference>
<feature type="transmembrane region" description="Helical" evidence="1">
    <location>
        <begin position="21"/>
        <end position="40"/>
    </location>
</feature>
<organism evidence="3 4">
    <name type="scientific">Dechloromonas hankyongensis</name>
    <dbReference type="NCBI Taxonomy" id="2908002"/>
    <lineage>
        <taxon>Bacteria</taxon>
        <taxon>Pseudomonadati</taxon>
        <taxon>Pseudomonadota</taxon>
        <taxon>Betaproteobacteria</taxon>
        <taxon>Rhodocyclales</taxon>
        <taxon>Azonexaceae</taxon>
        <taxon>Dechloromonas</taxon>
    </lineage>
</organism>
<proteinExistence type="predicted"/>
<keyword evidence="3" id="KW-0012">Acyltransferase</keyword>
<name>A0ABS9K3W0_9RHOO</name>